<evidence type="ECO:0000313" key="3">
    <source>
        <dbReference type="EMBL" id="SDN21222.1"/>
    </source>
</evidence>
<dbReference type="AlphaFoldDB" id="A0A1G9ZIE3"/>
<feature type="domain" description="Histone deacetylase" evidence="2">
    <location>
        <begin position="20"/>
        <end position="306"/>
    </location>
</feature>
<dbReference type="InterPro" id="IPR000286">
    <property type="entry name" value="HDACs"/>
</dbReference>
<comment type="similarity">
    <text evidence="1">Belongs to the histone deacetylase family.</text>
</comment>
<dbReference type="RefSeq" id="WP_091716115.1">
    <property type="nucleotide sequence ID" value="NZ_FNHS01000006.1"/>
</dbReference>
<dbReference type="InterPro" id="IPR023696">
    <property type="entry name" value="Ureohydrolase_dom_sf"/>
</dbReference>
<dbReference type="PANTHER" id="PTHR10625">
    <property type="entry name" value="HISTONE DEACETYLASE HDAC1-RELATED"/>
    <property type="match status" value="1"/>
</dbReference>
<dbReference type="Gene3D" id="3.40.800.20">
    <property type="entry name" value="Histone deacetylase domain"/>
    <property type="match status" value="1"/>
</dbReference>
<reference evidence="4" key="1">
    <citation type="submission" date="2016-10" db="EMBL/GenBank/DDBJ databases">
        <authorList>
            <person name="Varghese N."/>
            <person name="Submissions S."/>
        </authorList>
    </citation>
    <scope>NUCLEOTIDE SEQUENCE [LARGE SCALE GENOMIC DNA]</scope>
    <source>
        <strain evidence="4">BL47</strain>
    </source>
</reference>
<sequence length="309" mass="33289">MTTLYVSHPASFDHVVPEGHPERPARMRAVERALEDERFAGLVRASAPRADLEMAALAHPRSYVDALVAAVPEEGMVGIDSDTVLSAGSLEATLRAIGGATHAVDAVVAGECRNAFVAMRPPGHHAERTRSMGFCLFNHAAIAARYAQTKHGAGRVALVDWDVHHGNGSQDIFWDDGSVLYCSTHQMPLFPGSGAASERGDKDTIVNVPLQPNDDGEVFREAFETGILSRLEMFRPDVIVISAGFDAHRLDPLANLRLEAEDFAWATRRLMELAERCAGGRIVSVLEGGYSLEGLAKSTAAHVDALMGR</sequence>
<protein>
    <submittedName>
        <fullName evidence="3">Acetoin utilization deacetylase AcuC</fullName>
    </submittedName>
</protein>
<dbReference type="InterPro" id="IPR037138">
    <property type="entry name" value="His_deacetylse_dom_sf"/>
</dbReference>
<keyword evidence="4" id="KW-1185">Reference proteome</keyword>
<proteinExistence type="inferred from homology"/>
<gene>
    <name evidence="3" type="ORF">SAMN05216360_106291</name>
</gene>
<dbReference type="EMBL" id="FNHS01000006">
    <property type="protein sequence ID" value="SDN21222.1"/>
    <property type="molecule type" value="Genomic_DNA"/>
</dbReference>
<dbReference type="PRINTS" id="PR01270">
    <property type="entry name" value="HDASUPER"/>
</dbReference>
<dbReference type="OrthoDB" id="9808367at2"/>
<dbReference type="GO" id="GO:0040029">
    <property type="term" value="P:epigenetic regulation of gene expression"/>
    <property type="evidence" value="ECO:0007669"/>
    <property type="project" value="TreeGrafter"/>
</dbReference>
<dbReference type="InterPro" id="IPR023801">
    <property type="entry name" value="His_deacetylse_dom"/>
</dbReference>
<dbReference type="Pfam" id="PF00850">
    <property type="entry name" value="Hist_deacetyl"/>
    <property type="match status" value="1"/>
</dbReference>
<evidence type="ECO:0000259" key="2">
    <source>
        <dbReference type="Pfam" id="PF00850"/>
    </source>
</evidence>
<dbReference type="PANTHER" id="PTHR10625:SF10">
    <property type="entry name" value="HISTONE DEACETYLASE HDAC1"/>
    <property type="match status" value="1"/>
</dbReference>
<dbReference type="GO" id="GO:0004407">
    <property type="term" value="F:histone deacetylase activity"/>
    <property type="evidence" value="ECO:0007669"/>
    <property type="project" value="TreeGrafter"/>
</dbReference>
<organism evidence="3 4">
    <name type="scientific">Methylobacterium phyllostachyos</name>
    <dbReference type="NCBI Taxonomy" id="582672"/>
    <lineage>
        <taxon>Bacteria</taxon>
        <taxon>Pseudomonadati</taxon>
        <taxon>Pseudomonadota</taxon>
        <taxon>Alphaproteobacteria</taxon>
        <taxon>Hyphomicrobiales</taxon>
        <taxon>Methylobacteriaceae</taxon>
        <taxon>Methylobacterium</taxon>
    </lineage>
</organism>
<name>A0A1G9ZIE3_9HYPH</name>
<evidence type="ECO:0000313" key="4">
    <source>
        <dbReference type="Proteomes" id="UP000198704"/>
    </source>
</evidence>
<dbReference type="Proteomes" id="UP000198704">
    <property type="component" value="Unassembled WGS sequence"/>
</dbReference>
<dbReference type="SUPFAM" id="SSF52768">
    <property type="entry name" value="Arginase/deacetylase"/>
    <property type="match status" value="1"/>
</dbReference>
<evidence type="ECO:0000256" key="1">
    <source>
        <dbReference type="ARBA" id="ARBA00005947"/>
    </source>
</evidence>
<dbReference type="CDD" id="cd11599">
    <property type="entry name" value="HDAC_classII_2"/>
    <property type="match status" value="1"/>
</dbReference>
<accession>A0A1G9ZIE3</accession>
<dbReference type="STRING" id="582672.SAMN05216360_106291"/>